<dbReference type="Pfam" id="PF01562">
    <property type="entry name" value="Pep_M12B_propep"/>
    <property type="match status" value="1"/>
</dbReference>
<dbReference type="PROSITE" id="PS00022">
    <property type="entry name" value="EGF_1"/>
    <property type="match status" value="1"/>
</dbReference>
<feature type="compositionally biased region" description="Basic and acidic residues" evidence="9">
    <location>
        <begin position="1129"/>
        <end position="1146"/>
    </location>
</feature>
<feature type="binding site" evidence="8">
    <location>
        <position position="412"/>
    </location>
    <ligand>
        <name>Zn(2+)</name>
        <dbReference type="ChEBI" id="CHEBI:29105"/>
        <note>catalytic</note>
    </ligand>
</feature>
<feature type="compositionally biased region" description="Low complexity" evidence="9">
    <location>
        <begin position="1250"/>
        <end position="1279"/>
    </location>
</feature>
<evidence type="ECO:0000256" key="9">
    <source>
        <dbReference type="SAM" id="MobiDB-lite"/>
    </source>
</evidence>
<dbReference type="PROSITE" id="PS00427">
    <property type="entry name" value="DISINTEGRIN_1"/>
    <property type="match status" value="1"/>
</dbReference>
<dbReference type="InterPro" id="IPR034027">
    <property type="entry name" value="Reprolysin_adamalysin"/>
</dbReference>
<keyword evidence="4" id="KW-0472">Membrane</keyword>
<name>A0A8D9DWI9_9HEMI</name>
<dbReference type="InterPro" id="IPR001590">
    <property type="entry name" value="Peptidase_M12B"/>
</dbReference>
<dbReference type="Gene3D" id="2.10.25.10">
    <property type="entry name" value="Laminin"/>
    <property type="match status" value="1"/>
</dbReference>
<evidence type="ECO:0000256" key="2">
    <source>
        <dbReference type="ARBA" id="ARBA00022692"/>
    </source>
</evidence>
<dbReference type="EMBL" id="HBUF01562006">
    <property type="protein sequence ID" value="CAG6762832.1"/>
    <property type="molecule type" value="Transcribed_RNA"/>
</dbReference>
<reference evidence="14" key="1">
    <citation type="submission" date="2021-05" db="EMBL/GenBank/DDBJ databases">
        <authorList>
            <person name="Alioto T."/>
            <person name="Alioto T."/>
            <person name="Gomez Garrido J."/>
        </authorList>
    </citation>
    <scope>NUCLEOTIDE SEQUENCE</scope>
</reference>
<proteinExistence type="predicted"/>
<comment type="caution">
    <text evidence="7">Lacks conserved residue(s) required for the propagation of feature annotation.</text>
</comment>
<dbReference type="EMBL" id="HBUF01381675">
    <property type="protein sequence ID" value="CAG6730544.1"/>
    <property type="molecule type" value="Transcribed_RNA"/>
</dbReference>
<feature type="domain" description="EGF-like" evidence="11">
    <location>
        <begin position="727"/>
        <end position="763"/>
    </location>
</feature>
<dbReference type="InterPro" id="IPR006586">
    <property type="entry name" value="ADAM_Cys-rich"/>
</dbReference>
<keyword evidence="14" id="KW-0401">Integrin</keyword>
<feature type="domain" description="Peptidase M12B" evidence="13">
    <location>
        <begin position="270"/>
        <end position="474"/>
    </location>
</feature>
<feature type="chain" id="PRO_5036429094" evidence="10">
    <location>
        <begin position="23"/>
        <end position="1319"/>
    </location>
</feature>
<dbReference type="PRINTS" id="PR00289">
    <property type="entry name" value="DISINTEGRIN"/>
</dbReference>
<keyword evidence="8" id="KW-0479">Metal-binding</keyword>
<evidence type="ECO:0000259" key="12">
    <source>
        <dbReference type="PROSITE" id="PS50214"/>
    </source>
</evidence>
<dbReference type="PANTHER" id="PTHR11905:SF237">
    <property type="entry name" value="MIND-MELD, ISOFORM J"/>
    <property type="match status" value="1"/>
</dbReference>
<dbReference type="PROSITE" id="PS50215">
    <property type="entry name" value="ADAM_MEPRO"/>
    <property type="match status" value="1"/>
</dbReference>
<evidence type="ECO:0000259" key="11">
    <source>
        <dbReference type="PROSITE" id="PS50026"/>
    </source>
</evidence>
<feature type="disulfide bond" evidence="7">
    <location>
        <begin position="753"/>
        <end position="762"/>
    </location>
</feature>
<dbReference type="InterPro" id="IPR018358">
    <property type="entry name" value="Disintegrin_CS"/>
</dbReference>
<evidence type="ECO:0000256" key="6">
    <source>
        <dbReference type="PROSITE-ProRule" id="PRU00068"/>
    </source>
</evidence>
<keyword evidence="7" id="KW-0245">EGF-like domain</keyword>
<accession>A0A8D9DWI9</accession>
<dbReference type="PANTHER" id="PTHR11905">
    <property type="entry name" value="ADAM A DISINTEGRIN AND METALLOPROTEASE DOMAIN"/>
    <property type="match status" value="1"/>
</dbReference>
<keyword evidence="5 7" id="KW-1015">Disulfide bond</keyword>
<dbReference type="FunFam" id="3.40.390.10:FF:000002">
    <property type="entry name" value="Disintegrin and metalloproteinase domain-containing protein 22"/>
    <property type="match status" value="1"/>
</dbReference>
<comment type="subcellular location">
    <subcellularLocation>
        <location evidence="1">Membrane</location>
        <topology evidence="1">Single-pass type I membrane protein</topology>
    </subcellularLocation>
</comment>
<dbReference type="GO" id="GO:0004222">
    <property type="term" value="F:metalloendopeptidase activity"/>
    <property type="evidence" value="ECO:0007669"/>
    <property type="project" value="InterPro"/>
</dbReference>
<keyword evidence="8" id="KW-0862">Zinc</keyword>
<dbReference type="CDD" id="cd04269">
    <property type="entry name" value="ZnMc_adamalysin_II_like"/>
    <property type="match status" value="1"/>
</dbReference>
<feature type="region of interest" description="Disordered" evidence="9">
    <location>
        <begin position="1060"/>
        <end position="1104"/>
    </location>
</feature>
<dbReference type="Pfam" id="PF08516">
    <property type="entry name" value="ADAM_CR"/>
    <property type="match status" value="1"/>
</dbReference>
<feature type="compositionally biased region" description="Polar residues" evidence="9">
    <location>
        <begin position="959"/>
        <end position="971"/>
    </location>
</feature>
<sequence length="1319" mass="144411">MTKLCCLLSFVLFLQLSKLVLTAVLPKKEVDYTLDESIWNEENPVGEFERLLHEYRQNQLLIQNIASHFYQIIYPVQLKNHEKMGISTREVASKYPSRGSHDNYQSSLGTKGRSRTGKHFHRTSLLIKAFNHKFRLDLELNTQLLAPNIRQKLFLPNGAEQITTGLQDIEHCYYHGTVKDYPGAVAAFQTCSGVSGIIHVGNETFVIHPFYGGDLSKHPHVIFEATATSKKGCGNTNNWQWRMKPVKHAGFHAEGSVNTRYRRDVRDATKFIETALIIDKAFFDKRNGSTRTEVIHDAIQVANIADLYFRPLNTRVSVVYIEAWLGQDKIQVDRQRDVGVTIARLKDYIGRETNKVSRDTTQMLTGAEFKDGEAGMAVPSAICSGDAVGISVDANPYEPHLLGGTMAHMIGHNIGMDHDDGREKCHCTDWHGCIMKQSIMGLENVQPYKFSACSQDDYTDALQNGRAICLLNKPNELSSIVHKLCGNGVVDEDEDCDCGSIEECHEKDPCCDAITCKLKKESQCADGPCCDNCKLRPFGHICREAKTECDLPEWCVGDSGDCPADEFKKNGNPCNKQTGFCFNGFCPTVDVQCEEIWGHGGVAGNQACYDHFNSQGISTGNCGARDGHYVKCDDSNILCGTLHCKKGSRNPVLQYLQGNWLSTVIHLEGGEFECKAHTGPILDPDSGLPVRNTHRLPVLGLVRDGTPCGEHLICVNQTCTSVFPYMDQGRCPSNNEEVCSGRGTCTNRNHCFCEYGWSGPDCSIQVEVPTSIVPVNGETTTNSLEKQMVKKVTPYDKGGSDKLSTLVMVLILVAVVKAVFLGFAFIANFLRKGTTPPQQPTLTKKASKKYTNPEEDAARESANKILSFGQSRNIGDRVLYRHVNHTGSTSSTSSHFPDQRQLKRLGMSSGSEEDAVHSEEEAVSFIDLPPSTNKVPEKGILKKACPYGGIDPLKEKWSESPQSETLSQCDNPLTGGGGGETISEVERTLKSLNGYHEDILEALRNAAVTHGRAGPSSSTGASSSSEDLLRRSIAAAVECSYKRSTSQDKLCDGRGLISQSHSSLHERSPAGSLQRLHHRSSRTRVDADEDDDGGLTSAGPNPIRIRNLEDLMRQLEYHSSRHMSPAGSEDIRMSDPETERQYRIDTHTGPLYFRCPRGGLPSSNRDEDSTGVGGGGGPRLVYGRYRQPRPGSGAGSYHGGHDGEDSIYETADHPRSPRPPCPADTPDSESPASVQAQAPVPSTNPPSTHPPTSTDVSTSSRSASSTSSMISTSPNSSPTRTVLQVTLNGGVLSQDSSSPSPMDLQVVANGTAKFPEYKH</sequence>
<feature type="region of interest" description="Disordered" evidence="9">
    <location>
        <begin position="957"/>
        <end position="977"/>
    </location>
</feature>
<evidence type="ECO:0000256" key="4">
    <source>
        <dbReference type="ARBA" id="ARBA00023136"/>
    </source>
</evidence>
<dbReference type="PROSITE" id="PS01186">
    <property type="entry name" value="EGF_2"/>
    <property type="match status" value="1"/>
</dbReference>
<keyword evidence="2" id="KW-0812">Transmembrane</keyword>
<dbReference type="InterPro" id="IPR036436">
    <property type="entry name" value="Disintegrin_dom_sf"/>
</dbReference>
<dbReference type="SUPFAM" id="SSF57552">
    <property type="entry name" value="Blood coagulation inhibitor (disintegrin)"/>
    <property type="match status" value="1"/>
</dbReference>
<feature type="domain" description="Disintegrin" evidence="12">
    <location>
        <begin position="482"/>
        <end position="570"/>
    </location>
</feature>
<dbReference type="GO" id="GO:0046872">
    <property type="term" value="F:metal ion binding"/>
    <property type="evidence" value="ECO:0007669"/>
    <property type="project" value="UniProtKB-KW"/>
</dbReference>
<dbReference type="Gene3D" id="4.10.70.10">
    <property type="entry name" value="Disintegrin domain"/>
    <property type="match status" value="1"/>
</dbReference>
<evidence type="ECO:0000256" key="1">
    <source>
        <dbReference type="ARBA" id="ARBA00004479"/>
    </source>
</evidence>
<evidence type="ECO:0000256" key="3">
    <source>
        <dbReference type="ARBA" id="ARBA00022989"/>
    </source>
</evidence>
<dbReference type="InterPro" id="IPR001762">
    <property type="entry name" value="Disintegrin_dom"/>
</dbReference>
<feature type="binding site" evidence="8">
    <location>
        <position position="418"/>
    </location>
    <ligand>
        <name>Zn(2+)</name>
        <dbReference type="ChEBI" id="CHEBI:29105"/>
        <note>catalytic</note>
    </ligand>
</feature>
<dbReference type="InterPro" id="IPR002870">
    <property type="entry name" value="Peptidase_M12B_N"/>
</dbReference>
<feature type="region of interest" description="Disordered" evidence="9">
    <location>
        <begin position="91"/>
        <end position="116"/>
    </location>
</feature>
<feature type="compositionally biased region" description="Basic and acidic residues" evidence="9">
    <location>
        <begin position="1199"/>
        <end position="1215"/>
    </location>
</feature>
<dbReference type="Gene3D" id="3.40.390.10">
    <property type="entry name" value="Collagenase (Catalytic Domain)"/>
    <property type="match status" value="1"/>
</dbReference>
<evidence type="ECO:0000256" key="8">
    <source>
        <dbReference type="PROSITE-ProRule" id="PRU00276"/>
    </source>
</evidence>
<dbReference type="Pfam" id="PF07974">
    <property type="entry name" value="EGF_2"/>
    <property type="match status" value="1"/>
</dbReference>
<dbReference type="PROSITE" id="PS50214">
    <property type="entry name" value="DISINTEGRIN_2"/>
    <property type="match status" value="1"/>
</dbReference>
<dbReference type="Pfam" id="PF01421">
    <property type="entry name" value="Reprolysin"/>
    <property type="match status" value="1"/>
</dbReference>
<evidence type="ECO:0000256" key="10">
    <source>
        <dbReference type="SAM" id="SignalP"/>
    </source>
</evidence>
<evidence type="ECO:0000256" key="5">
    <source>
        <dbReference type="ARBA" id="ARBA00023157"/>
    </source>
</evidence>
<dbReference type="GO" id="GO:0007229">
    <property type="term" value="P:integrin-mediated signaling pathway"/>
    <property type="evidence" value="ECO:0007669"/>
    <property type="project" value="UniProtKB-KW"/>
</dbReference>
<feature type="region of interest" description="Disordered" evidence="9">
    <location>
        <begin position="836"/>
        <end position="858"/>
    </location>
</feature>
<organism evidence="14">
    <name type="scientific">Cacopsylla melanoneura</name>
    <dbReference type="NCBI Taxonomy" id="428564"/>
    <lineage>
        <taxon>Eukaryota</taxon>
        <taxon>Metazoa</taxon>
        <taxon>Ecdysozoa</taxon>
        <taxon>Arthropoda</taxon>
        <taxon>Hexapoda</taxon>
        <taxon>Insecta</taxon>
        <taxon>Pterygota</taxon>
        <taxon>Neoptera</taxon>
        <taxon>Paraneoptera</taxon>
        <taxon>Hemiptera</taxon>
        <taxon>Sternorrhyncha</taxon>
        <taxon>Psylloidea</taxon>
        <taxon>Psyllidae</taxon>
        <taxon>Psyllinae</taxon>
        <taxon>Cacopsylla</taxon>
    </lineage>
</organism>
<dbReference type="InterPro" id="IPR000742">
    <property type="entry name" value="EGF"/>
</dbReference>
<dbReference type="SUPFAM" id="SSF55486">
    <property type="entry name" value="Metalloproteases ('zincins'), catalytic domain"/>
    <property type="match status" value="1"/>
</dbReference>
<dbReference type="InterPro" id="IPR024079">
    <property type="entry name" value="MetalloPept_cat_dom_sf"/>
</dbReference>
<dbReference type="GO" id="GO:0006508">
    <property type="term" value="P:proteolysis"/>
    <property type="evidence" value="ECO:0007669"/>
    <property type="project" value="InterPro"/>
</dbReference>
<dbReference type="PROSITE" id="PS50026">
    <property type="entry name" value="EGF_3"/>
    <property type="match status" value="1"/>
</dbReference>
<dbReference type="SMART" id="SM00608">
    <property type="entry name" value="ACR"/>
    <property type="match status" value="1"/>
</dbReference>
<dbReference type="GO" id="GO:0005886">
    <property type="term" value="C:plasma membrane"/>
    <property type="evidence" value="ECO:0007669"/>
    <property type="project" value="UniProtKB-ARBA"/>
</dbReference>
<feature type="binding site" evidence="8">
    <location>
        <position position="408"/>
    </location>
    <ligand>
        <name>Zn(2+)</name>
        <dbReference type="ChEBI" id="CHEBI:29105"/>
        <note>catalytic</note>
    </ligand>
</feature>
<dbReference type="InterPro" id="IPR013111">
    <property type="entry name" value="EGF_extracell"/>
</dbReference>
<keyword evidence="3" id="KW-1133">Transmembrane helix</keyword>
<evidence type="ECO:0000313" key="14">
    <source>
        <dbReference type="EMBL" id="CAG6730544.1"/>
    </source>
</evidence>
<dbReference type="Pfam" id="PF00200">
    <property type="entry name" value="Disintegrin"/>
    <property type="match status" value="1"/>
</dbReference>
<feature type="signal peptide" evidence="10">
    <location>
        <begin position="1"/>
        <end position="22"/>
    </location>
</feature>
<keyword evidence="10" id="KW-0732">Signal</keyword>
<evidence type="ECO:0000256" key="7">
    <source>
        <dbReference type="PROSITE-ProRule" id="PRU00076"/>
    </source>
</evidence>
<evidence type="ECO:0000259" key="13">
    <source>
        <dbReference type="PROSITE" id="PS50215"/>
    </source>
</evidence>
<protein>
    <submittedName>
        <fullName evidence="14">Disintegrin and metalloproteinase domain-containing protein 11</fullName>
    </submittedName>
</protein>
<dbReference type="FunFam" id="4.10.70.10:FF:000001">
    <property type="entry name" value="Disintegrin and metalloproteinase domain-containing protein 22"/>
    <property type="match status" value="1"/>
</dbReference>
<feature type="disulfide bond" evidence="6">
    <location>
        <begin position="542"/>
        <end position="562"/>
    </location>
</feature>
<dbReference type="SMART" id="SM00050">
    <property type="entry name" value="DISIN"/>
    <property type="match status" value="1"/>
</dbReference>
<feature type="region of interest" description="Disordered" evidence="9">
    <location>
        <begin position="1118"/>
        <end position="1281"/>
    </location>
</feature>